<name>A0AA45LDA1_9PSEU</name>
<dbReference type="InterPro" id="IPR043733">
    <property type="entry name" value="DUF5677"/>
</dbReference>
<sequence length="260" mass="29046">MTTQESTPARPEEEWLEILESMLETWESRRPEIKNDSTADVNQLLTVFGLAANAHRLGRAALTLFRAGLHSESIPTVRAIYEHALTTQWLALHAAGTTALINEYGRNRASTAKTLRQAGAADMIKAAEHLENDAWEKIPTDSDQQAKQFLELCNDLEPAGSEAYFYYRLMSSLSHPTGQVVDEYLSDDPLTLHLEPKTDALRGHWIFFTCVGILLCATAVDFLEDGNPRQEELSKVGQTLGTPHMLRLSAKYYTRTGKTP</sequence>
<organism evidence="1 2">
    <name type="scientific">Actinosynnema pretiosum subsp. pretiosum</name>
    <dbReference type="NCBI Taxonomy" id="103721"/>
    <lineage>
        <taxon>Bacteria</taxon>
        <taxon>Bacillati</taxon>
        <taxon>Actinomycetota</taxon>
        <taxon>Actinomycetes</taxon>
        <taxon>Pseudonocardiales</taxon>
        <taxon>Pseudonocardiaceae</taxon>
        <taxon>Actinosynnema</taxon>
    </lineage>
</organism>
<dbReference type="Pfam" id="PF18928">
    <property type="entry name" value="DUF5677"/>
    <property type="match status" value="1"/>
</dbReference>
<dbReference type="Proteomes" id="UP000677152">
    <property type="component" value="Chromosome"/>
</dbReference>
<accession>A0AA45LDA1</accession>
<reference evidence="1" key="1">
    <citation type="submission" date="2021-04" db="EMBL/GenBank/DDBJ databases">
        <title>Genomic sequence of Actinosynnema pretiosum subsp. pretiosum ATCC 31280 (C-14919).</title>
        <authorList>
            <person name="Bai L."/>
            <person name="Wang X."/>
            <person name="Xiao Y."/>
        </authorList>
    </citation>
    <scope>NUCLEOTIDE SEQUENCE</scope>
    <source>
        <strain evidence="1">ATCC 31280</strain>
    </source>
</reference>
<evidence type="ECO:0000313" key="2">
    <source>
        <dbReference type="Proteomes" id="UP000677152"/>
    </source>
</evidence>
<dbReference type="EMBL" id="CP073249">
    <property type="protein sequence ID" value="QUF07165.1"/>
    <property type="molecule type" value="Genomic_DNA"/>
</dbReference>
<protein>
    <submittedName>
        <fullName evidence="1">Uncharacterized protein</fullName>
    </submittedName>
</protein>
<gene>
    <name evidence="1" type="ORF">KCV87_14650</name>
</gene>
<dbReference type="AlphaFoldDB" id="A0AA45LDA1"/>
<proteinExistence type="predicted"/>
<evidence type="ECO:0000313" key="1">
    <source>
        <dbReference type="EMBL" id="QUF07165.1"/>
    </source>
</evidence>